<protein>
    <submittedName>
        <fullName evidence="7">Uncharacterized protein</fullName>
    </submittedName>
</protein>
<keyword evidence="4 6" id="KW-1133">Transmembrane helix</keyword>
<dbReference type="AlphaFoldDB" id="A0AA39V5K6"/>
<dbReference type="Proteomes" id="UP001166286">
    <property type="component" value="Unassembled WGS sequence"/>
</dbReference>
<evidence type="ECO:0000256" key="6">
    <source>
        <dbReference type="SAM" id="Phobius"/>
    </source>
</evidence>
<dbReference type="EMBL" id="JAFEKC020000001">
    <property type="protein sequence ID" value="KAK0517303.1"/>
    <property type="molecule type" value="Genomic_DNA"/>
</dbReference>
<evidence type="ECO:0000313" key="8">
    <source>
        <dbReference type="Proteomes" id="UP001166286"/>
    </source>
</evidence>
<reference evidence="7" key="1">
    <citation type="submission" date="2023-03" db="EMBL/GenBank/DDBJ databases">
        <title>Complete genome of Cladonia borealis.</title>
        <authorList>
            <person name="Park H."/>
        </authorList>
    </citation>
    <scope>NUCLEOTIDE SEQUENCE</scope>
    <source>
        <strain evidence="7">ANT050790</strain>
    </source>
</reference>
<dbReference type="InterPro" id="IPR021013">
    <property type="entry name" value="ATPase_Vma12"/>
</dbReference>
<evidence type="ECO:0000256" key="5">
    <source>
        <dbReference type="ARBA" id="ARBA00023136"/>
    </source>
</evidence>
<dbReference type="PANTHER" id="PTHR31394">
    <property type="entry name" value="TRANSMEMBRANE PROTEIN 199"/>
    <property type="match status" value="1"/>
</dbReference>
<evidence type="ECO:0000256" key="2">
    <source>
        <dbReference type="ARBA" id="ARBA00022692"/>
    </source>
</evidence>
<evidence type="ECO:0000313" key="7">
    <source>
        <dbReference type="EMBL" id="KAK0517303.1"/>
    </source>
</evidence>
<dbReference type="GO" id="GO:0070072">
    <property type="term" value="P:vacuolar proton-transporting V-type ATPase complex assembly"/>
    <property type="evidence" value="ECO:0007669"/>
    <property type="project" value="InterPro"/>
</dbReference>
<keyword evidence="8" id="KW-1185">Reference proteome</keyword>
<comment type="subcellular location">
    <subcellularLocation>
        <location evidence="1">Endoplasmic reticulum membrane</location>
        <topology evidence="1">Multi-pass membrane protein</topology>
    </subcellularLocation>
</comment>
<keyword evidence="2 6" id="KW-0812">Transmembrane</keyword>
<evidence type="ECO:0000256" key="4">
    <source>
        <dbReference type="ARBA" id="ARBA00022989"/>
    </source>
</evidence>
<sequence>MVYLTMTPAILQSLDILSAHGQAQITAGNATEPSLDQPVEGNPISHGQLIEISKRLKQIREEAEDHEAHNHNGICHLDDLLRGSSIYVEPPKPKVEPTSEYKALMARLRREEENRIYERMISPPLPTETFTQRFPNSAHNHLFNTSQTDAAEDDEISYADINRQMALIINILISIVACSVALWLAARHWSTPSRLGLSMGGSGMIGIAEVVIYAGYLRRLKEAREKGKKEVELKEIVKTWVIGGDEGISTVDQSRLLESKQSHGENIRMRKAKPK</sequence>
<evidence type="ECO:0000256" key="1">
    <source>
        <dbReference type="ARBA" id="ARBA00004477"/>
    </source>
</evidence>
<dbReference type="GO" id="GO:0005789">
    <property type="term" value="C:endoplasmic reticulum membrane"/>
    <property type="evidence" value="ECO:0007669"/>
    <property type="project" value="UniProtKB-SubCell"/>
</dbReference>
<gene>
    <name evidence="7" type="ORF">JMJ35_000458</name>
</gene>
<dbReference type="PANTHER" id="PTHR31394:SF1">
    <property type="entry name" value="TRANSMEMBRANE PROTEIN 199"/>
    <property type="match status" value="1"/>
</dbReference>
<comment type="caution">
    <text evidence="7">The sequence shown here is derived from an EMBL/GenBank/DDBJ whole genome shotgun (WGS) entry which is preliminary data.</text>
</comment>
<name>A0AA39V5K6_9LECA</name>
<accession>A0AA39V5K6</accession>
<organism evidence="7 8">
    <name type="scientific">Cladonia borealis</name>
    <dbReference type="NCBI Taxonomy" id="184061"/>
    <lineage>
        <taxon>Eukaryota</taxon>
        <taxon>Fungi</taxon>
        <taxon>Dikarya</taxon>
        <taxon>Ascomycota</taxon>
        <taxon>Pezizomycotina</taxon>
        <taxon>Lecanoromycetes</taxon>
        <taxon>OSLEUM clade</taxon>
        <taxon>Lecanoromycetidae</taxon>
        <taxon>Lecanorales</taxon>
        <taxon>Lecanorineae</taxon>
        <taxon>Cladoniaceae</taxon>
        <taxon>Cladonia</taxon>
    </lineage>
</organism>
<feature type="transmembrane region" description="Helical" evidence="6">
    <location>
        <begin position="165"/>
        <end position="185"/>
    </location>
</feature>
<keyword evidence="5 6" id="KW-0472">Membrane</keyword>
<dbReference type="Pfam" id="PF11712">
    <property type="entry name" value="Vma12"/>
    <property type="match status" value="1"/>
</dbReference>
<evidence type="ECO:0000256" key="3">
    <source>
        <dbReference type="ARBA" id="ARBA00022824"/>
    </source>
</evidence>
<proteinExistence type="predicted"/>
<feature type="transmembrane region" description="Helical" evidence="6">
    <location>
        <begin position="197"/>
        <end position="216"/>
    </location>
</feature>
<keyword evidence="3" id="KW-0256">Endoplasmic reticulum</keyword>